<dbReference type="GO" id="GO:0016301">
    <property type="term" value="F:kinase activity"/>
    <property type="evidence" value="ECO:0007669"/>
    <property type="project" value="UniProtKB-KW"/>
</dbReference>
<dbReference type="PRINTS" id="PR01736">
    <property type="entry name" value="PHPHTRNFRASE"/>
</dbReference>
<evidence type="ECO:0000256" key="17">
    <source>
        <dbReference type="PIRNR" id="PIRNR000732"/>
    </source>
</evidence>
<dbReference type="GO" id="GO:0008965">
    <property type="term" value="F:phosphoenolpyruvate-protein phosphotransferase activity"/>
    <property type="evidence" value="ECO:0007669"/>
    <property type="project" value="UniProtKB-EC"/>
</dbReference>
<evidence type="ECO:0000256" key="15">
    <source>
        <dbReference type="ARBA" id="ARBA00022842"/>
    </source>
</evidence>
<evidence type="ECO:0000256" key="1">
    <source>
        <dbReference type="ARBA" id="ARBA00000683"/>
    </source>
</evidence>
<dbReference type="RefSeq" id="WP_132085317.1">
    <property type="nucleotide sequence ID" value="NZ_SLUK01000018.1"/>
</dbReference>
<evidence type="ECO:0000256" key="7">
    <source>
        <dbReference type="ARBA" id="ARBA00016544"/>
    </source>
</evidence>
<dbReference type="PIRSF" id="PIRSF000732">
    <property type="entry name" value="PTS_enzyme_I"/>
    <property type="match status" value="1"/>
</dbReference>
<dbReference type="PROSITE" id="PS00742">
    <property type="entry name" value="PEP_ENZYMES_2"/>
    <property type="match status" value="1"/>
</dbReference>
<comment type="similarity">
    <text evidence="5 17">Belongs to the PEP-utilizing enzyme family.</text>
</comment>
<dbReference type="GO" id="GO:0005737">
    <property type="term" value="C:cytoplasm"/>
    <property type="evidence" value="ECO:0007669"/>
    <property type="project" value="UniProtKB-SubCell"/>
</dbReference>
<comment type="cofactor">
    <cofactor evidence="2 17 20">
        <name>Mg(2+)</name>
        <dbReference type="ChEBI" id="CHEBI:18420"/>
    </cofactor>
</comment>
<keyword evidence="12 17" id="KW-0598">Phosphotransferase system</keyword>
<evidence type="ECO:0000256" key="16">
    <source>
        <dbReference type="ARBA" id="ARBA00033235"/>
    </source>
</evidence>
<accession>A0A9X8Y741</accession>
<keyword evidence="9 17" id="KW-0963">Cytoplasm</keyword>
<dbReference type="SUPFAM" id="SSF51621">
    <property type="entry name" value="Phosphoenolpyruvate/pyruvate domain"/>
    <property type="match status" value="1"/>
</dbReference>
<dbReference type="InterPro" id="IPR050499">
    <property type="entry name" value="PEP-utilizing_PTS_enzyme"/>
</dbReference>
<organism evidence="24 25">
    <name type="scientific">Harryflintia acetispora</name>
    <dbReference type="NCBI Taxonomy" id="1849041"/>
    <lineage>
        <taxon>Bacteria</taxon>
        <taxon>Bacillati</taxon>
        <taxon>Bacillota</taxon>
        <taxon>Clostridia</taxon>
        <taxon>Eubacteriales</taxon>
        <taxon>Oscillospiraceae</taxon>
        <taxon>Harryflintia</taxon>
    </lineage>
</organism>
<proteinExistence type="inferred from homology"/>
<keyword evidence="13 17" id="KW-0479">Metal-binding</keyword>
<feature type="active site" description="Proton donor" evidence="18">
    <location>
        <position position="502"/>
    </location>
</feature>
<feature type="binding site" evidence="19">
    <location>
        <position position="332"/>
    </location>
    <ligand>
        <name>phosphoenolpyruvate</name>
        <dbReference type="ChEBI" id="CHEBI:58702"/>
    </ligand>
</feature>
<dbReference type="InterPro" id="IPR040442">
    <property type="entry name" value="Pyrv_kinase-like_dom_sf"/>
</dbReference>
<gene>
    <name evidence="24" type="ORF">EDD78_11810</name>
</gene>
<feature type="domain" description="PEP-utilising enzyme mobile" evidence="21">
    <location>
        <begin position="154"/>
        <end position="225"/>
    </location>
</feature>
<dbReference type="InterPro" id="IPR024692">
    <property type="entry name" value="PTS_EI"/>
</dbReference>
<feature type="binding site" evidence="19">
    <location>
        <position position="296"/>
    </location>
    <ligand>
        <name>phosphoenolpyruvate</name>
        <dbReference type="ChEBI" id="CHEBI:58702"/>
    </ligand>
</feature>
<evidence type="ECO:0000256" key="20">
    <source>
        <dbReference type="PIRSR" id="PIRSR000732-3"/>
    </source>
</evidence>
<dbReference type="Pfam" id="PF02896">
    <property type="entry name" value="PEP-utilizers_C"/>
    <property type="match status" value="1"/>
</dbReference>
<dbReference type="NCBIfam" id="TIGR01417">
    <property type="entry name" value="PTS_I_fam"/>
    <property type="match status" value="1"/>
</dbReference>
<dbReference type="Pfam" id="PF00391">
    <property type="entry name" value="PEP-utilizers"/>
    <property type="match status" value="1"/>
</dbReference>
<evidence type="ECO:0000256" key="9">
    <source>
        <dbReference type="ARBA" id="ARBA00022490"/>
    </source>
</evidence>
<dbReference type="InterPro" id="IPR036637">
    <property type="entry name" value="Phosphohistidine_dom_sf"/>
</dbReference>
<evidence type="ECO:0000256" key="12">
    <source>
        <dbReference type="ARBA" id="ARBA00022683"/>
    </source>
</evidence>
<dbReference type="InterPro" id="IPR023151">
    <property type="entry name" value="PEP_util_CS"/>
</dbReference>
<dbReference type="AlphaFoldDB" id="A0A9X8Y741"/>
<evidence type="ECO:0000256" key="10">
    <source>
        <dbReference type="ARBA" id="ARBA00022597"/>
    </source>
</evidence>
<dbReference type="EC" id="2.7.3.9" evidence="6 17"/>
<evidence type="ECO:0000256" key="19">
    <source>
        <dbReference type="PIRSR" id="PIRSR000732-2"/>
    </source>
</evidence>
<comment type="function">
    <text evidence="3 17">General (non sugar-specific) component of the phosphoenolpyruvate-dependent sugar phosphotransferase system (sugar PTS). This major carbohydrate active-transport system catalyzes the phosphorylation of incoming sugar substrates concomitantly with their translocation across the cell membrane. Enzyme I transfers the phosphoryl group from phosphoenolpyruvate (PEP) to the phosphoryl carrier protein (HPr).</text>
</comment>
<evidence type="ECO:0000256" key="2">
    <source>
        <dbReference type="ARBA" id="ARBA00001946"/>
    </source>
</evidence>
<dbReference type="PANTHER" id="PTHR46244">
    <property type="entry name" value="PHOSPHOENOLPYRUVATE-PROTEIN PHOSPHOTRANSFERASE"/>
    <property type="match status" value="1"/>
</dbReference>
<evidence type="ECO:0000256" key="5">
    <source>
        <dbReference type="ARBA" id="ARBA00007837"/>
    </source>
</evidence>
<comment type="subcellular location">
    <subcellularLocation>
        <location evidence="4 17">Cytoplasm</location>
    </subcellularLocation>
</comment>
<sequence>MEQIKGVAASKGISIGSVLLYQTGDPKVSKKQTNDVLGEIARFEAAVQTAVATLGELHERALQTVGEKEAAVFEIHQMMLEDLDFLEGVKDCITSESCNAEYAVQQAGGQLAEMFAGMDDEYMRERASDVRDVSARVVRVLCGCDGNPLEGVKGQVIVAAEDLMPSETIQMDTSKVLAFVTRLGSKISHSAILARTMGIPAVVGLREGFDTLKAGQEIIVDGFNGDVYLGPDEKTLAHFKNERDLYLEKKRVLRSLIGKRAVSLDGKEIEINANIGHPADIALCEENDAGGIGLFRSEFLYMESQDFPSEDFQFESYRDILQKMAGKRVIVRTLDLGADKHAPYFKLPHEDNPAMGYRAIRICLRQPDIFITQLRALHRASVFGKLAIMFPMITSLKEVLEIKKVVALVKCQLDEEHIPYSKEIEYGIMIETPAAVMATDLLAREVDFFSIGTNDLTQYTLACDRMNASLSELYDPRNLSVLRMIALTVRNAHKAGIWAGICGESAGDLELTGLYLKLGVDELSVSPASVLEVRNKVLHTDSREVDDSMLNLYTV</sequence>
<dbReference type="SUPFAM" id="SSF47831">
    <property type="entry name" value="Enzyme I of the PEP:sugar phosphotransferase system HPr-binding (sub)domain"/>
    <property type="match status" value="1"/>
</dbReference>
<dbReference type="PANTHER" id="PTHR46244:SF3">
    <property type="entry name" value="PHOSPHOENOLPYRUVATE-PROTEIN PHOSPHOTRANSFERASE"/>
    <property type="match status" value="1"/>
</dbReference>
<feature type="binding site" evidence="20">
    <location>
        <position position="431"/>
    </location>
    <ligand>
        <name>Mg(2+)</name>
        <dbReference type="ChEBI" id="CHEBI:18420"/>
    </ligand>
</feature>
<evidence type="ECO:0000256" key="14">
    <source>
        <dbReference type="ARBA" id="ARBA00022777"/>
    </source>
</evidence>
<keyword evidence="10 17" id="KW-0762">Sugar transport</keyword>
<dbReference type="SUPFAM" id="SSF52009">
    <property type="entry name" value="Phosphohistidine domain"/>
    <property type="match status" value="1"/>
</dbReference>
<dbReference type="InterPro" id="IPR000121">
    <property type="entry name" value="PEP_util_C"/>
</dbReference>
<dbReference type="Pfam" id="PF05524">
    <property type="entry name" value="PEP-utilisers_N"/>
    <property type="match status" value="1"/>
</dbReference>
<feature type="domain" description="PEP-utilising enzyme C-terminal" evidence="22">
    <location>
        <begin position="259"/>
        <end position="540"/>
    </location>
</feature>
<evidence type="ECO:0000256" key="8">
    <source>
        <dbReference type="ARBA" id="ARBA00022448"/>
    </source>
</evidence>
<evidence type="ECO:0000259" key="23">
    <source>
        <dbReference type="Pfam" id="PF05524"/>
    </source>
</evidence>
<evidence type="ECO:0000256" key="6">
    <source>
        <dbReference type="ARBA" id="ARBA00012232"/>
    </source>
</evidence>
<evidence type="ECO:0000256" key="4">
    <source>
        <dbReference type="ARBA" id="ARBA00004496"/>
    </source>
</evidence>
<evidence type="ECO:0000256" key="13">
    <source>
        <dbReference type="ARBA" id="ARBA00022723"/>
    </source>
</evidence>
<dbReference type="Gene3D" id="3.20.20.60">
    <property type="entry name" value="Phosphoenolpyruvate-binding domains"/>
    <property type="match status" value="1"/>
</dbReference>
<evidence type="ECO:0000313" key="25">
    <source>
        <dbReference type="Proteomes" id="UP000294682"/>
    </source>
</evidence>
<feature type="binding site" evidence="19">
    <location>
        <position position="465"/>
    </location>
    <ligand>
        <name>phosphoenolpyruvate</name>
        <dbReference type="ChEBI" id="CHEBI:58702"/>
    </ligand>
</feature>
<dbReference type="GO" id="GO:0009401">
    <property type="term" value="P:phosphoenolpyruvate-dependent sugar phosphotransferase system"/>
    <property type="evidence" value="ECO:0007669"/>
    <property type="project" value="UniProtKB-KW"/>
</dbReference>
<evidence type="ECO:0000259" key="21">
    <source>
        <dbReference type="Pfam" id="PF00391"/>
    </source>
</evidence>
<dbReference type="InterPro" id="IPR015813">
    <property type="entry name" value="Pyrv/PenolPyrv_kinase-like_dom"/>
</dbReference>
<comment type="caution">
    <text evidence="24">The sequence shown here is derived from an EMBL/GenBank/DDBJ whole genome shotgun (WGS) entry which is preliminary data.</text>
</comment>
<dbReference type="Gene3D" id="3.50.30.10">
    <property type="entry name" value="Phosphohistidine domain"/>
    <property type="match status" value="1"/>
</dbReference>
<dbReference type="InterPro" id="IPR006318">
    <property type="entry name" value="PTS_EI-like"/>
</dbReference>
<protein>
    <recommendedName>
        <fullName evidence="7 17">Phosphoenolpyruvate-protein phosphotransferase</fullName>
        <ecNumber evidence="6 17">2.7.3.9</ecNumber>
    </recommendedName>
    <alternativeName>
        <fullName evidence="16 17">Phosphotransferase system, enzyme I</fullName>
    </alternativeName>
</protein>
<keyword evidence="11 17" id="KW-0808">Transferase</keyword>
<keyword evidence="14 17" id="KW-0418">Kinase</keyword>
<dbReference type="Gene3D" id="1.10.274.10">
    <property type="entry name" value="PtsI, HPr-binding domain"/>
    <property type="match status" value="1"/>
</dbReference>
<dbReference type="Proteomes" id="UP000294682">
    <property type="component" value="Unassembled WGS sequence"/>
</dbReference>
<evidence type="ECO:0000256" key="11">
    <source>
        <dbReference type="ARBA" id="ARBA00022679"/>
    </source>
</evidence>
<evidence type="ECO:0000313" key="24">
    <source>
        <dbReference type="EMBL" id="TCL40701.1"/>
    </source>
</evidence>
<name>A0A9X8Y741_9FIRM</name>
<dbReference type="EMBL" id="SLUK01000018">
    <property type="protein sequence ID" value="TCL40701.1"/>
    <property type="molecule type" value="Genomic_DNA"/>
</dbReference>
<evidence type="ECO:0000259" key="22">
    <source>
        <dbReference type="Pfam" id="PF02896"/>
    </source>
</evidence>
<feature type="active site" description="Tele-phosphohistidine intermediate" evidence="18">
    <location>
        <position position="189"/>
    </location>
</feature>
<feature type="binding site" evidence="19">
    <location>
        <begin position="454"/>
        <end position="455"/>
    </location>
    <ligand>
        <name>phosphoenolpyruvate</name>
        <dbReference type="ChEBI" id="CHEBI:58702"/>
    </ligand>
</feature>
<reference evidence="24 25" key="1">
    <citation type="submission" date="2019-03" db="EMBL/GenBank/DDBJ databases">
        <title>Genomic Encyclopedia of Type Strains, Phase IV (KMG-IV): sequencing the most valuable type-strain genomes for metagenomic binning, comparative biology and taxonomic classification.</title>
        <authorList>
            <person name="Goeker M."/>
        </authorList>
    </citation>
    <scope>NUCLEOTIDE SEQUENCE [LARGE SCALE GENOMIC DNA]</scope>
    <source>
        <strain evidence="24 25">DSM 100433</strain>
    </source>
</reference>
<dbReference type="InterPro" id="IPR036618">
    <property type="entry name" value="PtsI_HPr-bd_sf"/>
</dbReference>
<dbReference type="InterPro" id="IPR008731">
    <property type="entry name" value="PTS_EIN"/>
</dbReference>
<evidence type="ECO:0000256" key="18">
    <source>
        <dbReference type="PIRSR" id="PIRSR000732-1"/>
    </source>
</evidence>
<comment type="catalytic activity">
    <reaction evidence="1 17">
        <text>L-histidyl-[protein] + phosphoenolpyruvate = N(pros)-phospho-L-histidyl-[protein] + pyruvate</text>
        <dbReference type="Rhea" id="RHEA:23880"/>
        <dbReference type="Rhea" id="RHEA-COMP:9745"/>
        <dbReference type="Rhea" id="RHEA-COMP:9746"/>
        <dbReference type="ChEBI" id="CHEBI:15361"/>
        <dbReference type="ChEBI" id="CHEBI:29979"/>
        <dbReference type="ChEBI" id="CHEBI:58702"/>
        <dbReference type="ChEBI" id="CHEBI:64837"/>
        <dbReference type="EC" id="2.7.3.9"/>
    </reaction>
</comment>
<keyword evidence="8 17" id="KW-0813">Transport</keyword>
<evidence type="ECO:0000256" key="3">
    <source>
        <dbReference type="ARBA" id="ARBA00002728"/>
    </source>
</evidence>
<keyword evidence="15 17" id="KW-0460">Magnesium</keyword>
<feature type="domain" description="Phosphotransferase system enzyme I N-terminal" evidence="23">
    <location>
        <begin position="5"/>
        <end position="126"/>
    </location>
</feature>
<dbReference type="InterPro" id="IPR008279">
    <property type="entry name" value="PEP-util_enz_mobile_dom"/>
</dbReference>
<feature type="binding site" evidence="20">
    <location>
        <position position="455"/>
    </location>
    <ligand>
        <name>Mg(2+)</name>
        <dbReference type="ChEBI" id="CHEBI:18420"/>
    </ligand>
</feature>
<keyword evidence="25" id="KW-1185">Reference proteome</keyword>
<dbReference type="GO" id="GO:0046872">
    <property type="term" value="F:metal ion binding"/>
    <property type="evidence" value="ECO:0007669"/>
    <property type="project" value="UniProtKB-KW"/>
</dbReference>